<feature type="binding site" evidence="2">
    <location>
        <position position="209"/>
    </location>
    <ligand>
        <name>Mg(2+)</name>
        <dbReference type="ChEBI" id="CHEBI:18420"/>
    </ligand>
</feature>
<evidence type="ECO:0000313" key="3">
    <source>
        <dbReference type="EMBL" id="RCL76715.1"/>
    </source>
</evidence>
<dbReference type="PANTHER" id="PTHR10291:SF0">
    <property type="entry name" value="DEHYDRODOLICHYL DIPHOSPHATE SYNTHASE 2"/>
    <property type="match status" value="1"/>
</dbReference>
<keyword evidence="2" id="KW-0460">Magnesium</keyword>
<evidence type="ECO:0000313" key="4">
    <source>
        <dbReference type="Proteomes" id="UP000252132"/>
    </source>
</evidence>
<dbReference type="Gene3D" id="3.40.1180.10">
    <property type="entry name" value="Decaprenyl diphosphate synthase-like"/>
    <property type="match status" value="1"/>
</dbReference>
<dbReference type="InterPro" id="IPR036424">
    <property type="entry name" value="UPP_synth-like_sf"/>
</dbReference>
<dbReference type="CDD" id="cd00475">
    <property type="entry name" value="Cis_IPPS"/>
    <property type="match status" value="1"/>
</dbReference>
<dbReference type="GO" id="GO:0016094">
    <property type="term" value="P:polyprenol biosynthetic process"/>
    <property type="evidence" value="ECO:0007669"/>
    <property type="project" value="TreeGrafter"/>
</dbReference>
<dbReference type="Proteomes" id="UP000252132">
    <property type="component" value="Unassembled WGS sequence"/>
</dbReference>
<evidence type="ECO:0000256" key="1">
    <source>
        <dbReference type="ARBA" id="ARBA00022679"/>
    </source>
</evidence>
<evidence type="ECO:0000256" key="2">
    <source>
        <dbReference type="HAMAP-Rule" id="MF_01139"/>
    </source>
</evidence>
<dbReference type="NCBIfam" id="TIGR00055">
    <property type="entry name" value="uppS"/>
    <property type="match status" value="1"/>
</dbReference>
<comment type="cofactor">
    <cofactor evidence="2">
        <name>Mg(2+)</name>
        <dbReference type="ChEBI" id="CHEBI:18420"/>
    </cofactor>
    <text evidence="2">Binds 2 magnesium ions per subunit.</text>
</comment>
<comment type="similarity">
    <text evidence="2">Belongs to the UPP synthase family.</text>
</comment>
<feature type="binding site" evidence="2">
    <location>
        <position position="22"/>
    </location>
    <ligand>
        <name>Mg(2+)</name>
        <dbReference type="ChEBI" id="CHEBI:18420"/>
    </ligand>
</feature>
<dbReference type="InterPro" id="IPR018520">
    <property type="entry name" value="UPP_synth-like_CS"/>
</dbReference>
<feature type="binding site" evidence="2">
    <location>
        <begin position="23"/>
        <end position="26"/>
    </location>
    <ligand>
        <name>substrate</name>
    </ligand>
</feature>
<comment type="caution">
    <text evidence="2">Lacks conserved residue(s) required for the propagation of feature annotation.</text>
</comment>
<feature type="binding site" evidence="2">
    <location>
        <begin position="67"/>
        <end position="69"/>
    </location>
    <ligand>
        <name>substrate</name>
    </ligand>
</feature>
<dbReference type="GO" id="GO:0000287">
    <property type="term" value="F:magnesium ion binding"/>
    <property type="evidence" value="ECO:0007669"/>
    <property type="project" value="UniProtKB-UniRule"/>
</dbReference>
<dbReference type="HAMAP" id="MF_01139">
    <property type="entry name" value="ISPT"/>
    <property type="match status" value="1"/>
</dbReference>
<dbReference type="Pfam" id="PF01255">
    <property type="entry name" value="Prenyltransf"/>
    <property type="match status" value="1"/>
</dbReference>
<dbReference type="GO" id="GO:0008834">
    <property type="term" value="F:ditrans,polycis-undecaprenyl-diphosphate synthase [(2E,6E)-farnesyl-diphosphate specific] activity"/>
    <property type="evidence" value="ECO:0007669"/>
    <property type="project" value="TreeGrafter"/>
</dbReference>
<feature type="binding site" evidence="2">
    <location>
        <position position="35"/>
    </location>
    <ligand>
        <name>substrate</name>
    </ligand>
</feature>
<protein>
    <recommendedName>
        <fullName evidence="2">Isoprenyl transferase</fullName>
        <ecNumber evidence="2">2.5.1.-</ecNumber>
    </recommendedName>
</protein>
<dbReference type="AlphaFoldDB" id="A0A368DZR5"/>
<keyword evidence="2" id="KW-0479">Metal-binding</keyword>
<gene>
    <name evidence="3" type="ORF">DBW69_04960</name>
</gene>
<reference evidence="3 4" key="1">
    <citation type="journal article" date="2018" name="Microbiome">
        <title>Fine metagenomic profile of the Mediterranean stratified and mixed water columns revealed by assembly and recruitment.</title>
        <authorList>
            <person name="Haro-Moreno J.M."/>
            <person name="Lopez-Perez M."/>
            <person name="De La Torre J.R."/>
            <person name="Picazo A."/>
            <person name="Camacho A."/>
            <person name="Rodriguez-Valera F."/>
        </authorList>
    </citation>
    <scope>NUCLEOTIDE SEQUENCE [LARGE SCALE GENOMIC DNA]</scope>
    <source>
        <strain evidence="3">MED-G55</strain>
    </source>
</reference>
<feature type="binding site" evidence="2">
    <location>
        <position position="73"/>
    </location>
    <ligand>
        <name>substrate</name>
    </ligand>
</feature>
<feature type="active site" description="Proton acceptor" evidence="2">
    <location>
        <position position="70"/>
    </location>
</feature>
<organism evidence="3 4">
    <name type="scientific">PS1 clade bacterium</name>
    <dbReference type="NCBI Taxonomy" id="2175152"/>
    <lineage>
        <taxon>Bacteria</taxon>
        <taxon>Pseudomonadati</taxon>
        <taxon>Pseudomonadota</taxon>
        <taxon>Alphaproteobacteria</taxon>
        <taxon>PS1 clade</taxon>
    </lineage>
</organism>
<feature type="binding site" evidence="2">
    <location>
        <position position="190"/>
    </location>
    <ligand>
        <name>substrate</name>
    </ligand>
</feature>
<dbReference type="GO" id="GO:0005829">
    <property type="term" value="C:cytosol"/>
    <property type="evidence" value="ECO:0007669"/>
    <property type="project" value="TreeGrafter"/>
</dbReference>
<proteinExistence type="inferred from homology"/>
<comment type="function">
    <text evidence="2">Catalyzes the condensation of isopentenyl diphosphate (IPP) with allylic pyrophosphates generating different type of terpenoids.</text>
</comment>
<feature type="binding site" evidence="2">
    <location>
        <position position="27"/>
    </location>
    <ligand>
        <name>substrate</name>
    </ligand>
</feature>
<sequence length="267" mass="30509">MTSPHEISEMIEPLPHVAIIMDGNGRWAKSQGLSRPEGHLAGVDAIKRIVKAAVTRNLPILTLFAFSSENRLRPKTEVNFLFNLMHRYFDENLKELAEEGINIKIIGETDELPNATLKLIDHVQNATRDNDKMILQIAFNYGSHEEIVYAAKSIAADVSENKLSPSDITKETFEAHLRTAGLPNPDLIIRTSGEYRLSNFMLWQAAYAELYFTDVYWPDFNERELDLALKEYTTRERRFGRISEDTISEDKQDKGFISKFSLKKATK</sequence>
<dbReference type="PROSITE" id="PS01066">
    <property type="entry name" value="UPP_SYNTHASE"/>
    <property type="match status" value="1"/>
</dbReference>
<feature type="binding site" evidence="2">
    <location>
        <begin position="196"/>
        <end position="198"/>
    </location>
    <ligand>
        <name>substrate</name>
    </ligand>
</feature>
<dbReference type="FunFam" id="3.40.1180.10:FF:000001">
    <property type="entry name" value="(2E,6E)-farnesyl-diphosphate-specific ditrans,polycis-undecaprenyl-diphosphate synthase"/>
    <property type="match status" value="1"/>
</dbReference>
<comment type="caution">
    <text evidence="3">The sequence shown here is derived from an EMBL/GenBank/DDBJ whole genome shotgun (WGS) entry which is preliminary data.</text>
</comment>
<dbReference type="EMBL" id="QOQF01000018">
    <property type="protein sequence ID" value="RCL76715.1"/>
    <property type="molecule type" value="Genomic_DNA"/>
</dbReference>
<dbReference type="EC" id="2.5.1.-" evidence="2"/>
<dbReference type="InterPro" id="IPR001441">
    <property type="entry name" value="UPP_synth-like"/>
</dbReference>
<name>A0A368DZR5_9PROT</name>
<dbReference type="NCBIfam" id="NF011405">
    <property type="entry name" value="PRK14830.1"/>
    <property type="match status" value="1"/>
</dbReference>
<comment type="subunit">
    <text evidence="2">Homodimer.</text>
</comment>
<feature type="active site" evidence="2">
    <location>
        <position position="22"/>
    </location>
</feature>
<accession>A0A368DZR5</accession>
<feature type="binding site" evidence="2">
    <location>
        <position position="39"/>
    </location>
    <ligand>
        <name>substrate</name>
    </ligand>
</feature>
<dbReference type="SUPFAM" id="SSF64005">
    <property type="entry name" value="Undecaprenyl diphosphate synthase"/>
    <property type="match status" value="1"/>
</dbReference>
<keyword evidence="1 2" id="KW-0808">Transferase</keyword>
<dbReference type="PANTHER" id="PTHR10291">
    <property type="entry name" value="DEHYDRODOLICHYL DIPHOSPHATE SYNTHASE FAMILY MEMBER"/>
    <property type="match status" value="1"/>
</dbReference>